<gene>
    <name evidence="1" type="ORF">UFOPK3444_00365</name>
</gene>
<name>A0A6J7D0N2_9ZZZZ</name>
<reference evidence="1" key="1">
    <citation type="submission" date="2020-05" db="EMBL/GenBank/DDBJ databases">
        <authorList>
            <person name="Chiriac C."/>
            <person name="Salcher M."/>
            <person name="Ghai R."/>
            <person name="Kavagutti S V."/>
        </authorList>
    </citation>
    <scope>NUCLEOTIDE SEQUENCE</scope>
</reference>
<organism evidence="1">
    <name type="scientific">freshwater metagenome</name>
    <dbReference type="NCBI Taxonomy" id="449393"/>
    <lineage>
        <taxon>unclassified sequences</taxon>
        <taxon>metagenomes</taxon>
        <taxon>ecological metagenomes</taxon>
    </lineage>
</organism>
<accession>A0A6J7D0N2</accession>
<evidence type="ECO:0000313" key="1">
    <source>
        <dbReference type="EMBL" id="CAB4864417.1"/>
    </source>
</evidence>
<dbReference type="EMBL" id="CAFBLU010000004">
    <property type="protein sequence ID" value="CAB4864417.1"/>
    <property type="molecule type" value="Genomic_DNA"/>
</dbReference>
<proteinExistence type="predicted"/>
<protein>
    <submittedName>
        <fullName evidence="1">Unannotated protein</fullName>
    </submittedName>
</protein>
<sequence length="91" mass="9203">MVGGSAGYQPYQTRDIALNCIKGRGISATPVGRDLILLSAPGARIVFEADRGVSSGMQVRGQVEGAEVIGGAVFYVGSADTAVTSGVEGCL</sequence>
<dbReference type="AlphaFoldDB" id="A0A6J7D0N2"/>